<evidence type="ECO:0000259" key="7">
    <source>
        <dbReference type="Pfam" id="PF00909"/>
    </source>
</evidence>
<dbReference type="SUPFAM" id="SSF111352">
    <property type="entry name" value="Ammonium transporter"/>
    <property type="match status" value="1"/>
</dbReference>
<keyword evidence="3 6" id="KW-1133">Transmembrane helix</keyword>
<dbReference type="Proteomes" id="UP001208570">
    <property type="component" value="Unassembled WGS sequence"/>
</dbReference>
<feature type="transmembrane region" description="Helical" evidence="6">
    <location>
        <begin position="7"/>
        <end position="29"/>
    </location>
</feature>
<feature type="compositionally biased region" description="Basic and acidic residues" evidence="5">
    <location>
        <begin position="382"/>
        <end position="396"/>
    </location>
</feature>
<gene>
    <name evidence="8" type="ORF">LSH36_58g10017</name>
</gene>
<feature type="transmembrane region" description="Helical" evidence="6">
    <location>
        <begin position="41"/>
        <end position="63"/>
    </location>
</feature>
<evidence type="ECO:0000313" key="9">
    <source>
        <dbReference type="Proteomes" id="UP001208570"/>
    </source>
</evidence>
<feature type="compositionally biased region" description="Basic and acidic residues" evidence="5">
    <location>
        <begin position="353"/>
        <end position="368"/>
    </location>
</feature>
<comment type="subcellular location">
    <subcellularLocation>
        <location evidence="1">Membrane</location>
        <topology evidence="1">Multi-pass membrane protein</topology>
    </subcellularLocation>
</comment>
<dbReference type="Pfam" id="PF00909">
    <property type="entry name" value="Ammonium_transp"/>
    <property type="match status" value="2"/>
</dbReference>
<dbReference type="GO" id="GO:0097272">
    <property type="term" value="P:ammonium homeostasis"/>
    <property type="evidence" value="ECO:0007669"/>
    <property type="project" value="TreeGrafter"/>
</dbReference>
<proteinExistence type="predicted"/>
<evidence type="ECO:0000256" key="6">
    <source>
        <dbReference type="SAM" id="Phobius"/>
    </source>
</evidence>
<keyword evidence="9" id="KW-1185">Reference proteome</keyword>
<name>A0AAD9K4W5_9ANNE</name>
<evidence type="ECO:0000256" key="3">
    <source>
        <dbReference type="ARBA" id="ARBA00022989"/>
    </source>
</evidence>
<dbReference type="AlphaFoldDB" id="A0AAD9K4W5"/>
<sequence length="396" mass="43535">MAERTKLEAYIVFSFLNTLVFCFPAHWVWGSNGWLSQLGYIDIAGSGPVHLVGGVTGLVATLICRGHIKLFRGGRNGRVDIQPWEGLFIGSIGSLLALTFNQLEGKMGIDDPVVGLFAKHDKLKNAISVKRDLPGLFYGGSFYLLGIQVAGLVAIASWTLVWAYIVLKLIEKTIGLRVSLHEELVGADLIEHTIGEVTYDKKTKTFNCSKAKQTEESGSSANGSTTTGPNQYRAYSMTGFNSATRRKHAYVNSEIYRLVCEFEQEGRANKKLGSHSYPKGSKKRELMLELPGRASGLRRHHSNRVGSNPAKPQARRNSRWRAAPDSRKWSAGRRFADLFSNSGCDAQRPGVGETKDGNGERKADDSGGGRDYLAPIILQIEDEPKRNGVGEDFTKV</sequence>
<dbReference type="InterPro" id="IPR029020">
    <property type="entry name" value="Ammonium/urea_transptr"/>
</dbReference>
<reference evidence="8" key="1">
    <citation type="journal article" date="2023" name="Mol. Biol. Evol.">
        <title>Third-Generation Sequencing Reveals the Adaptive Role of the Epigenome in Three Deep-Sea Polychaetes.</title>
        <authorList>
            <person name="Perez M."/>
            <person name="Aroh O."/>
            <person name="Sun Y."/>
            <person name="Lan Y."/>
            <person name="Juniper S.K."/>
            <person name="Young C.R."/>
            <person name="Angers B."/>
            <person name="Qian P.Y."/>
        </authorList>
    </citation>
    <scope>NUCLEOTIDE SEQUENCE</scope>
    <source>
        <strain evidence="8">P08H-3</strain>
    </source>
</reference>
<dbReference type="InterPro" id="IPR024041">
    <property type="entry name" value="NH4_transpt_AmtB-like_dom"/>
</dbReference>
<evidence type="ECO:0000256" key="4">
    <source>
        <dbReference type="ARBA" id="ARBA00023136"/>
    </source>
</evidence>
<dbReference type="PANTHER" id="PTHR11730">
    <property type="entry name" value="AMMONIUM TRANSPORTER"/>
    <property type="match status" value="1"/>
</dbReference>
<comment type="caution">
    <text evidence="8">The sequence shown here is derived from an EMBL/GenBank/DDBJ whole genome shotgun (WGS) entry which is preliminary data.</text>
</comment>
<feature type="compositionally biased region" description="Low complexity" evidence="5">
    <location>
        <begin position="216"/>
        <end position="228"/>
    </location>
</feature>
<feature type="region of interest" description="Disordered" evidence="5">
    <location>
        <begin position="340"/>
        <end position="396"/>
    </location>
</feature>
<dbReference type="GO" id="GO:0008519">
    <property type="term" value="F:ammonium channel activity"/>
    <property type="evidence" value="ECO:0007669"/>
    <property type="project" value="InterPro"/>
</dbReference>
<dbReference type="EMBL" id="JAODUP010000058">
    <property type="protein sequence ID" value="KAK2164834.1"/>
    <property type="molecule type" value="Genomic_DNA"/>
</dbReference>
<feature type="transmembrane region" description="Helical" evidence="6">
    <location>
        <begin position="142"/>
        <end position="167"/>
    </location>
</feature>
<evidence type="ECO:0000256" key="1">
    <source>
        <dbReference type="ARBA" id="ARBA00004141"/>
    </source>
</evidence>
<keyword evidence="2 6" id="KW-0812">Transmembrane</keyword>
<feature type="region of interest" description="Disordered" evidence="5">
    <location>
        <begin position="293"/>
        <end position="326"/>
    </location>
</feature>
<feature type="region of interest" description="Disordered" evidence="5">
    <location>
        <begin position="211"/>
        <end position="231"/>
    </location>
</feature>
<evidence type="ECO:0000256" key="2">
    <source>
        <dbReference type="ARBA" id="ARBA00022692"/>
    </source>
</evidence>
<protein>
    <recommendedName>
        <fullName evidence="7">Ammonium transporter AmtB-like domain-containing protein</fullName>
    </recommendedName>
</protein>
<evidence type="ECO:0000256" key="5">
    <source>
        <dbReference type="SAM" id="MobiDB-lite"/>
    </source>
</evidence>
<accession>A0AAD9K4W5</accession>
<evidence type="ECO:0000313" key="8">
    <source>
        <dbReference type="EMBL" id="KAK2164834.1"/>
    </source>
</evidence>
<dbReference type="GO" id="GO:0005886">
    <property type="term" value="C:plasma membrane"/>
    <property type="evidence" value="ECO:0007669"/>
    <property type="project" value="TreeGrafter"/>
</dbReference>
<feature type="domain" description="Ammonium transporter AmtB-like" evidence="7">
    <location>
        <begin position="81"/>
        <end position="195"/>
    </location>
</feature>
<feature type="domain" description="Ammonium transporter AmtB-like" evidence="7">
    <location>
        <begin position="1"/>
        <end position="71"/>
    </location>
</feature>
<keyword evidence="4 6" id="KW-0472">Membrane</keyword>
<dbReference type="PANTHER" id="PTHR11730:SF58">
    <property type="entry name" value="AMMONIUM TRANSPORTER"/>
    <property type="match status" value="1"/>
</dbReference>
<feature type="transmembrane region" description="Helical" evidence="6">
    <location>
        <begin position="84"/>
        <end position="103"/>
    </location>
</feature>
<organism evidence="8 9">
    <name type="scientific">Paralvinella palmiformis</name>
    <dbReference type="NCBI Taxonomy" id="53620"/>
    <lineage>
        <taxon>Eukaryota</taxon>
        <taxon>Metazoa</taxon>
        <taxon>Spiralia</taxon>
        <taxon>Lophotrochozoa</taxon>
        <taxon>Annelida</taxon>
        <taxon>Polychaeta</taxon>
        <taxon>Sedentaria</taxon>
        <taxon>Canalipalpata</taxon>
        <taxon>Terebellida</taxon>
        <taxon>Terebelliformia</taxon>
        <taxon>Alvinellidae</taxon>
        <taxon>Paralvinella</taxon>
    </lineage>
</organism>
<dbReference type="Gene3D" id="1.10.3430.10">
    <property type="entry name" value="Ammonium transporter AmtB like domains"/>
    <property type="match status" value="2"/>
</dbReference>